<feature type="compositionally biased region" description="Low complexity" evidence="1">
    <location>
        <begin position="159"/>
        <end position="178"/>
    </location>
</feature>
<accession>A0A0V0J432</accession>
<organism evidence="3">
    <name type="scientific">Schistocephalus solidus</name>
    <name type="common">Tapeworm</name>
    <dbReference type="NCBI Taxonomy" id="70667"/>
    <lineage>
        <taxon>Eukaryota</taxon>
        <taxon>Metazoa</taxon>
        <taxon>Spiralia</taxon>
        <taxon>Lophotrochozoa</taxon>
        <taxon>Platyhelminthes</taxon>
        <taxon>Cestoda</taxon>
        <taxon>Eucestoda</taxon>
        <taxon>Diphyllobothriidea</taxon>
        <taxon>Diphyllobothriidae</taxon>
        <taxon>Schistocephalus</taxon>
    </lineage>
</organism>
<dbReference type="PROSITE" id="PS50020">
    <property type="entry name" value="WW_DOMAIN_2"/>
    <property type="match status" value="1"/>
</dbReference>
<dbReference type="PROSITE" id="PS01159">
    <property type="entry name" value="WW_DOMAIN_1"/>
    <property type="match status" value="1"/>
</dbReference>
<name>A0A0V0J432_SCHSO</name>
<sequence>MSTKLNSEVECFLAEVDALCLPGSIIAGKSVPKTDWVAHVDPKTGLPFYYNCASQTSTWEMPEEYRQYLQNYETFLENGQKAPETCKDAEETNSPAEGDVTVGICTMPEGNARKRRRIKRAYLRSEAKKSVEDSTPVEFLSEYIAYSFSSGSDSEGTRDAPSSPRSDKSSSSNTDPCSQKSSPSPKFIGPLPADDILADTQLQDAIGPNLPDSVVVTKVPSSENLESKPKVEPCDPVIDRSIDTSQLNRLTQLL</sequence>
<gene>
    <name evidence="3" type="ORF">TR132418</name>
</gene>
<dbReference type="SMART" id="SM00456">
    <property type="entry name" value="WW"/>
    <property type="match status" value="1"/>
</dbReference>
<evidence type="ECO:0000259" key="2">
    <source>
        <dbReference type="PROSITE" id="PS50020"/>
    </source>
</evidence>
<feature type="region of interest" description="Disordered" evidence="1">
    <location>
        <begin position="83"/>
        <end position="104"/>
    </location>
</feature>
<dbReference type="EMBL" id="GEEE01003210">
    <property type="protein sequence ID" value="JAP60015.1"/>
    <property type="molecule type" value="Transcribed_RNA"/>
</dbReference>
<evidence type="ECO:0000256" key="1">
    <source>
        <dbReference type="SAM" id="MobiDB-lite"/>
    </source>
</evidence>
<reference evidence="3" key="1">
    <citation type="submission" date="2016-01" db="EMBL/GenBank/DDBJ databases">
        <title>Reference transcriptome for the parasite Schistocephalus solidus: insights into the molecular evolution of parasitism.</title>
        <authorList>
            <person name="Hebert F.O."/>
            <person name="Grambauer S."/>
            <person name="Barber I."/>
            <person name="Landry C.R."/>
            <person name="Aubin-Horth N."/>
        </authorList>
    </citation>
    <scope>NUCLEOTIDE SEQUENCE</scope>
</reference>
<dbReference type="InterPro" id="IPR036020">
    <property type="entry name" value="WW_dom_sf"/>
</dbReference>
<feature type="region of interest" description="Disordered" evidence="1">
    <location>
        <begin position="149"/>
        <end position="192"/>
    </location>
</feature>
<dbReference type="CDD" id="cd00201">
    <property type="entry name" value="WW"/>
    <property type="match status" value="1"/>
</dbReference>
<dbReference type="AlphaFoldDB" id="A0A0V0J432"/>
<dbReference type="InterPro" id="IPR001202">
    <property type="entry name" value="WW_dom"/>
</dbReference>
<feature type="non-terminal residue" evidence="3">
    <location>
        <position position="254"/>
    </location>
</feature>
<dbReference type="SUPFAM" id="SSF51045">
    <property type="entry name" value="WW domain"/>
    <property type="match status" value="1"/>
</dbReference>
<dbReference type="Pfam" id="PF00397">
    <property type="entry name" value="WW"/>
    <property type="match status" value="1"/>
</dbReference>
<dbReference type="Gene3D" id="2.20.70.10">
    <property type="match status" value="1"/>
</dbReference>
<proteinExistence type="predicted"/>
<feature type="domain" description="WW" evidence="2">
    <location>
        <begin position="36"/>
        <end position="64"/>
    </location>
</feature>
<evidence type="ECO:0000313" key="3">
    <source>
        <dbReference type="EMBL" id="JAP60015.1"/>
    </source>
</evidence>
<protein>
    <submittedName>
        <fullName evidence="3">WW domain</fullName>
    </submittedName>
</protein>